<feature type="compositionally biased region" description="Polar residues" evidence="1">
    <location>
        <begin position="156"/>
        <end position="167"/>
    </location>
</feature>
<dbReference type="AlphaFoldDB" id="A0ABD0P299"/>
<evidence type="ECO:0000256" key="1">
    <source>
        <dbReference type="SAM" id="MobiDB-lite"/>
    </source>
</evidence>
<feature type="region of interest" description="Disordered" evidence="1">
    <location>
        <begin position="135"/>
        <end position="167"/>
    </location>
</feature>
<organism evidence="3 4">
    <name type="scientific">Cirrhinus mrigala</name>
    <name type="common">Mrigala</name>
    <dbReference type="NCBI Taxonomy" id="683832"/>
    <lineage>
        <taxon>Eukaryota</taxon>
        <taxon>Metazoa</taxon>
        <taxon>Chordata</taxon>
        <taxon>Craniata</taxon>
        <taxon>Vertebrata</taxon>
        <taxon>Euteleostomi</taxon>
        <taxon>Actinopterygii</taxon>
        <taxon>Neopterygii</taxon>
        <taxon>Teleostei</taxon>
        <taxon>Ostariophysi</taxon>
        <taxon>Cypriniformes</taxon>
        <taxon>Cyprinidae</taxon>
        <taxon>Labeoninae</taxon>
        <taxon>Labeonini</taxon>
        <taxon>Cirrhinus</taxon>
    </lineage>
</organism>
<keyword evidence="2" id="KW-0812">Transmembrane</keyword>
<comment type="caution">
    <text evidence="3">The sequence shown here is derived from an EMBL/GenBank/DDBJ whole genome shotgun (WGS) entry which is preliminary data.</text>
</comment>
<keyword evidence="2" id="KW-1133">Transmembrane helix</keyword>
<feature type="transmembrane region" description="Helical" evidence="2">
    <location>
        <begin position="43"/>
        <end position="72"/>
    </location>
</feature>
<proteinExistence type="predicted"/>
<dbReference type="Proteomes" id="UP001529510">
    <property type="component" value="Unassembled WGS sequence"/>
</dbReference>
<gene>
    <name evidence="3" type="ORF">M9458_036446</name>
</gene>
<feature type="region of interest" description="Disordered" evidence="1">
    <location>
        <begin position="198"/>
        <end position="217"/>
    </location>
</feature>
<accession>A0ABD0P299</accession>
<reference evidence="3 4" key="1">
    <citation type="submission" date="2024-05" db="EMBL/GenBank/DDBJ databases">
        <title>Genome sequencing and assembly of Indian major carp, Cirrhinus mrigala (Hamilton, 1822).</title>
        <authorList>
            <person name="Mohindra V."/>
            <person name="Chowdhury L.M."/>
            <person name="Lal K."/>
            <person name="Jena J.K."/>
        </authorList>
    </citation>
    <scope>NUCLEOTIDE SEQUENCE [LARGE SCALE GENOMIC DNA]</scope>
    <source>
        <strain evidence="3">CM1030</strain>
        <tissue evidence="3">Blood</tissue>
    </source>
</reference>
<feature type="compositionally biased region" description="Pro residues" evidence="1">
    <location>
        <begin position="198"/>
        <end position="207"/>
    </location>
</feature>
<protein>
    <submittedName>
        <fullName evidence="3">Uncharacterized protein</fullName>
    </submittedName>
</protein>
<sequence>MRFPCITCALITFIVITCLYKLHSVQCLVSGLVNVNVNVNVCVYLPSSCGFICFGVFLWIILKTLSLTFIFVRPFLARYMTEDRTSLIMEVAARFSALVHRGLAFAGYYVGAGQRHAQLSVLDWDELLPPCGPPRHHRTELEGRDPQVSGECPAPIQNQPAPRSSLPASYVTSHINNEDIMDLALPIGFYAPILSPSPTSPLVPSSPPEHRPDHLSL</sequence>
<dbReference type="EMBL" id="JAMKFB020000018">
    <property type="protein sequence ID" value="KAL0168224.1"/>
    <property type="molecule type" value="Genomic_DNA"/>
</dbReference>
<keyword evidence="2" id="KW-0472">Membrane</keyword>
<keyword evidence="4" id="KW-1185">Reference proteome</keyword>
<feature type="compositionally biased region" description="Basic and acidic residues" evidence="1">
    <location>
        <begin position="208"/>
        <end position="217"/>
    </location>
</feature>
<evidence type="ECO:0000313" key="4">
    <source>
        <dbReference type="Proteomes" id="UP001529510"/>
    </source>
</evidence>
<name>A0ABD0P299_CIRMR</name>
<evidence type="ECO:0000256" key="2">
    <source>
        <dbReference type="SAM" id="Phobius"/>
    </source>
</evidence>
<evidence type="ECO:0000313" key="3">
    <source>
        <dbReference type="EMBL" id="KAL0168224.1"/>
    </source>
</evidence>